<reference evidence="1" key="1">
    <citation type="submission" date="2018-02" db="EMBL/GenBank/DDBJ databases">
        <title>Rhizophora mucronata_Transcriptome.</title>
        <authorList>
            <person name="Meera S.P."/>
            <person name="Sreeshan A."/>
            <person name="Augustine A."/>
        </authorList>
    </citation>
    <scope>NUCLEOTIDE SEQUENCE</scope>
    <source>
        <tissue evidence="1">Leaf</tissue>
    </source>
</reference>
<protein>
    <submittedName>
        <fullName evidence="1">Uncharacterized protein</fullName>
    </submittedName>
</protein>
<accession>A0A2P2Q0I8</accession>
<sequence>MFLPSIFCIVFHVSRPIVLICSMKNILGKKKKELGTKNTLQVLYLEQSVY</sequence>
<dbReference type="AlphaFoldDB" id="A0A2P2Q0I8"/>
<dbReference type="EMBL" id="GGEC01080003">
    <property type="protein sequence ID" value="MBX60487.1"/>
    <property type="molecule type" value="Transcribed_RNA"/>
</dbReference>
<organism evidence="1">
    <name type="scientific">Rhizophora mucronata</name>
    <name type="common">Asiatic mangrove</name>
    <dbReference type="NCBI Taxonomy" id="61149"/>
    <lineage>
        <taxon>Eukaryota</taxon>
        <taxon>Viridiplantae</taxon>
        <taxon>Streptophyta</taxon>
        <taxon>Embryophyta</taxon>
        <taxon>Tracheophyta</taxon>
        <taxon>Spermatophyta</taxon>
        <taxon>Magnoliopsida</taxon>
        <taxon>eudicotyledons</taxon>
        <taxon>Gunneridae</taxon>
        <taxon>Pentapetalae</taxon>
        <taxon>rosids</taxon>
        <taxon>fabids</taxon>
        <taxon>Malpighiales</taxon>
        <taxon>Rhizophoraceae</taxon>
        <taxon>Rhizophora</taxon>
    </lineage>
</organism>
<name>A0A2P2Q0I8_RHIMU</name>
<evidence type="ECO:0000313" key="1">
    <source>
        <dbReference type="EMBL" id="MBX60487.1"/>
    </source>
</evidence>
<proteinExistence type="predicted"/>